<dbReference type="EMBL" id="CP010536">
    <property type="protein sequence ID" value="AJG19133.1"/>
    <property type="molecule type" value="Genomic_DNA"/>
</dbReference>
<keyword evidence="2" id="KW-1185">Reference proteome</keyword>
<dbReference type="Proteomes" id="UP000031843">
    <property type="component" value="Chromosome main"/>
</dbReference>
<dbReference type="GO" id="GO:0003677">
    <property type="term" value="F:DNA binding"/>
    <property type="evidence" value="ECO:0007669"/>
    <property type="project" value="InterPro"/>
</dbReference>
<keyword evidence="1" id="KW-0255">Endonuclease</keyword>
<evidence type="ECO:0000313" key="2">
    <source>
        <dbReference type="Proteomes" id="UP000031843"/>
    </source>
</evidence>
<dbReference type="GO" id="GO:0004519">
    <property type="term" value="F:endonuclease activity"/>
    <property type="evidence" value="ECO:0007669"/>
    <property type="project" value="UniProtKB-KW"/>
</dbReference>
<keyword evidence="1" id="KW-0540">Nuclease</keyword>
<protein>
    <submittedName>
        <fullName evidence="1">Phage terminase, endonuclease subunit</fullName>
    </submittedName>
</protein>
<organism evidence="1 2">
    <name type="scientific">Cupriavidus basilensis</name>
    <dbReference type="NCBI Taxonomy" id="68895"/>
    <lineage>
        <taxon>Bacteria</taxon>
        <taxon>Pseudomonadati</taxon>
        <taxon>Pseudomonadota</taxon>
        <taxon>Betaproteobacteria</taxon>
        <taxon>Burkholderiales</taxon>
        <taxon>Burkholderiaceae</taxon>
        <taxon>Cupriavidus</taxon>
    </lineage>
</organism>
<dbReference type="KEGG" id="cbw:RR42_m1736"/>
<name>A0A0C4Y844_9BURK</name>
<reference evidence="1 2" key="1">
    <citation type="journal article" date="2015" name="Genome Announc.">
        <title>Complete Genome Sequence of Cupriavidus basilensis 4G11, Isolated from the Oak Ridge Field Research Center Site.</title>
        <authorList>
            <person name="Ray J."/>
            <person name="Waters R.J."/>
            <person name="Skerker J.M."/>
            <person name="Kuehl J.V."/>
            <person name="Price M.N."/>
            <person name="Huang J."/>
            <person name="Chakraborty R."/>
            <person name="Arkin A.P."/>
            <person name="Deutschbauer A."/>
        </authorList>
    </citation>
    <scope>NUCLEOTIDE SEQUENCE [LARGE SCALE GENOMIC DNA]</scope>
    <source>
        <strain evidence="1">4G11</strain>
    </source>
</reference>
<dbReference type="OrthoDB" id="8562788at2"/>
<dbReference type="RefSeq" id="WP_043345776.1">
    <property type="nucleotide sequence ID" value="NZ_CP010536.1"/>
</dbReference>
<dbReference type="Pfam" id="PF05944">
    <property type="entry name" value="Phage_term_smal"/>
    <property type="match status" value="1"/>
</dbReference>
<accession>A0A0C4Y844</accession>
<evidence type="ECO:0000313" key="1">
    <source>
        <dbReference type="EMBL" id="AJG19133.1"/>
    </source>
</evidence>
<dbReference type="InterPro" id="IPR010270">
    <property type="entry name" value="Phage_P2_GpM"/>
</dbReference>
<proteinExistence type="predicted"/>
<dbReference type="AlphaFoldDB" id="A0A0C4Y844"/>
<gene>
    <name evidence="1" type="ORF">RR42_m1736</name>
</gene>
<dbReference type="STRING" id="68895.RR42_m1736"/>
<keyword evidence="1" id="KW-0378">Hydrolase</keyword>
<sequence>MSSPARHHFLRVSATQAAAIEQAGNPLRHATGHELMLAQLADHKRQLKLVQSIERKAELKRVLLPEYAAWIEGVLEADAGVQDEVFMTVMVWFIDIGDFAGALPLAMYAIRHQLAMPDQYQRTTACLIAEEYATMGIKAAEAGQAVDVDTLVAVVNLTADQDMPDEVRAKLHKAVGYAQLSVLDASPPDAQPHHRAFALSSLKRALELHDKVGVKKDIEKLERELKNAAQADTKKGTGKA</sequence>